<name>A0A4T0MUL4_9BASI</name>
<organism evidence="1 2">
    <name type="scientific">Wallemia mellicola</name>
    <dbReference type="NCBI Taxonomy" id="1708541"/>
    <lineage>
        <taxon>Eukaryota</taxon>
        <taxon>Fungi</taxon>
        <taxon>Dikarya</taxon>
        <taxon>Basidiomycota</taxon>
        <taxon>Wallemiomycotina</taxon>
        <taxon>Wallemiomycetes</taxon>
        <taxon>Wallemiales</taxon>
        <taxon>Wallemiaceae</taxon>
        <taxon>Wallemia</taxon>
    </lineage>
</organism>
<evidence type="ECO:0000313" key="2">
    <source>
        <dbReference type="Proteomes" id="UP000310685"/>
    </source>
</evidence>
<sequence>MKLYRFISTTAARLRTIKDPKLPGLFYHQQQPHRWAVSLLDKLPENTPSKLICGYLNSDNPESSQLYKSLEQNDEFINFLHKVVEKNFTKDQHVIQDAFFRGEGWIPVMAQYTDERSPQTLGRAGDPDDYLGMVLVEEGGKINPSTYERTPTYRLATRDNGFMKLSPALDKALREALKSETS</sequence>
<reference evidence="1 2" key="1">
    <citation type="submission" date="2019-03" db="EMBL/GenBank/DDBJ databases">
        <title>Sequencing 25 genomes of Wallemia mellicola.</title>
        <authorList>
            <person name="Gostincar C."/>
        </authorList>
    </citation>
    <scope>NUCLEOTIDE SEQUENCE [LARGE SCALE GENOMIC DNA]</scope>
    <source>
        <strain evidence="1 2">EXF-6152</strain>
    </source>
</reference>
<gene>
    <name evidence="1" type="ORF">E3Q22_01543</name>
</gene>
<dbReference type="Proteomes" id="UP000310685">
    <property type="component" value="Unassembled WGS sequence"/>
</dbReference>
<dbReference type="AlphaFoldDB" id="A0A4T0MUL4"/>
<dbReference type="EMBL" id="SPRC01000011">
    <property type="protein sequence ID" value="TIB81054.1"/>
    <property type="molecule type" value="Genomic_DNA"/>
</dbReference>
<proteinExistence type="predicted"/>
<comment type="caution">
    <text evidence="1">The sequence shown here is derived from an EMBL/GenBank/DDBJ whole genome shotgun (WGS) entry which is preliminary data.</text>
</comment>
<protein>
    <submittedName>
        <fullName evidence="1">Uncharacterized protein</fullName>
    </submittedName>
</protein>
<evidence type="ECO:0000313" key="1">
    <source>
        <dbReference type="EMBL" id="TIB81054.1"/>
    </source>
</evidence>
<dbReference type="PANTHER" id="PTHR37331">
    <property type="entry name" value="YALI0F11671P"/>
    <property type="match status" value="1"/>
</dbReference>
<accession>A0A4T0MUL4</accession>
<dbReference type="PANTHER" id="PTHR37331:SF1">
    <property type="entry name" value="YALI0F11671P"/>
    <property type="match status" value="1"/>
</dbReference>